<feature type="signal peptide" evidence="1">
    <location>
        <begin position="1"/>
        <end position="18"/>
    </location>
</feature>
<evidence type="ECO:0000313" key="2">
    <source>
        <dbReference type="EMBL" id="KAF4658882.1"/>
    </source>
</evidence>
<reference evidence="2 3" key="1">
    <citation type="submission" date="2020-04" db="EMBL/GenBank/DDBJ databases">
        <title>Perkinsus olseni comparative genomics.</title>
        <authorList>
            <person name="Bogema D.R."/>
        </authorList>
    </citation>
    <scope>NUCLEOTIDE SEQUENCE [LARGE SCALE GENOMIC DNA]</scope>
    <source>
        <strain evidence="2">ATCC PRA-179</strain>
    </source>
</reference>
<accession>A0A7J6LHY4</accession>
<protein>
    <submittedName>
        <fullName evidence="2">Uncharacterized protein</fullName>
    </submittedName>
</protein>
<feature type="chain" id="PRO_5029886503" evidence="1">
    <location>
        <begin position="19"/>
        <end position="179"/>
    </location>
</feature>
<proteinExistence type="predicted"/>
<gene>
    <name evidence="2" type="ORF">FOZ61_005205</name>
</gene>
<sequence>MRILTLIQTLLQAAVCAGSFLSRRMPTVVRRPAEREVAGQCMIRAESQGVAYFVVVEDRLRISEIFCKRHFRLLRAVTRNGVRSFEGHNSGDFIRAKGHDTDVLMEKLGVADDEELHRKMKKEADPQRKCKIGVNYINRKGREEGHFGGLYPNQPLLKFLCDEVKSMPTAASDVVVEDR</sequence>
<dbReference type="AlphaFoldDB" id="A0A7J6LHY4"/>
<evidence type="ECO:0000313" key="3">
    <source>
        <dbReference type="Proteomes" id="UP000570595"/>
    </source>
</evidence>
<dbReference type="OrthoDB" id="10276379at2759"/>
<organism evidence="2 3">
    <name type="scientific">Perkinsus olseni</name>
    <name type="common">Perkinsus atlanticus</name>
    <dbReference type="NCBI Taxonomy" id="32597"/>
    <lineage>
        <taxon>Eukaryota</taxon>
        <taxon>Sar</taxon>
        <taxon>Alveolata</taxon>
        <taxon>Perkinsozoa</taxon>
        <taxon>Perkinsea</taxon>
        <taxon>Perkinsida</taxon>
        <taxon>Perkinsidae</taxon>
        <taxon>Perkinsus</taxon>
    </lineage>
</organism>
<dbReference type="EMBL" id="JABAHT010000291">
    <property type="protein sequence ID" value="KAF4658882.1"/>
    <property type="molecule type" value="Genomic_DNA"/>
</dbReference>
<keyword evidence="1" id="KW-0732">Signal</keyword>
<comment type="caution">
    <text evidence="2">The sequence shown here is derived from an EMBL/GenBank/DDBJ whole genome shotgun (WGS) entry which is preliminary data.</text>
</comment>
<dbReference type="Proteomes" id="UP000570595">
    <property type="component" value="Unassembled WGS sequence"/>
</dbReference>
<evidence type="ECO:0000256" key="1">
    <source>
        <dbReference type="SAM" id="SignalP"/>
    </source>
</evidence>
<name>A0A7J6LHY4_PEROL</name>